<sequence>IDEDGDLEIVVGAGRATQSFFVCAKTLARYSLVFKRMLFGGFKESKSSEDDGADWAVELPDDGAKPFQILLDIIHGWFDQVSMLLTLKDPTALLVLTDNYTVTFLTCPWA</sequence>
<dbReference type="RefSeq" id="XP_060421545.1">
    <property type="nucleotide sequence ID" value="XM_060567803.1"/>
</dbReference>
<gene>
    <name evidence="1" type="ORF">BDP55DRAFT_525263</name>
</gene>
<dbReference type="AlphaFoldDB" id="A0AAJ0A5B9"/>
<protein>
    <recommendedName>
        <fullName evidence="3">BTB domain-containing protein</fullName>
    </recommendedName>
</protein>
<feature type="non-terminal residue" evidence="1">
    <location>
        <position position="1"/>
    </location>
</feature>
<evidence type="ECO:0008006" key="3">
    <source>
        <dbReference type="Google" id="ProtNLM"/>
    </source>
</evidence>
<dbReference type="Gene3D" id="3.30.710.10">
    <property type="entry name" value="Potassium Channel Kv1.1, Chain A"/>
    <property type="match status" value="1"/>
</dbReference>
<reference evidence="1" key="1">
    <citation type="submission" date="2021-06" db="EMBL/GenBank/DDBJ databases">
        <title>Comparative genomics, transcriptomics and evolutionary studies reveal genomic signatures of adaptation to plant cell wall in hemibiotrophic fungi.</title>
        <authorList>
            <consortium name="DOE Joint Genome Institute"/>
            <person name="Baroncelli R."/>
            <person name="Diaz J.F."/>
            <person name="Benocci T."/>
            <person name="Peng M."/>
            <person name="Battaglia E."/>
            <person name="Haridas S."/>
            <person name="Andreopoulos W."/>
            <person name="Labutti K."/>
            <person name="Pangilinan J."/>
            <person name="Floch G.L."/>
            <person name="Makela M.R."/>
            <person name="Henrissat B."/>
            <person name="Grigoriev I.V."/>
            <person name="Crouch J.A."/>
            <person name="De Vries R.P."/>
            <person name="Sukno S.A."/>
            <person name="Thon M.R."/>
        </authorList>
    </citation>
    <scope>NUCLEOTIDE SEQUENCE</scope>
    <source>
        <strain evidence="1">CBS 193.32</strain>
    </source>
</reference>
<organism evidence="1 2">
    <name type="scientific">Colletotrichum godetiae</name>
    <dbReference type="NCBI Taxonomy" id="1209918"/>
    <lineage>
        <taxon>Eukaryota</taxon>
        <taxon>Fungi</taxon>
        <taxon>Dikarya</taxon>
        <taxon>Ascomycota</taxon>
        <taxon>Pezizomycotina</taxon>
        <taxon>Sordariomycetes</taxon>
        <taxon>Hypocreomycetidae</taxon>
        <taxon>Glomerellales</taxon>
        <taxon>Glomerellaceae</taxon>
        <taxon>Colletotrichum</taxon>
        <taxon>Colletotrichum acutatum species complex</taxon>
    </lineage>
</organism>
<feature type="non-terminal residue" evidence="1">
    <location>
        <position position="110"/>
    </location>
</feature>
<dbReference type="InterPro" id="IPR011333">
    <property type="entry name" value="SKP1/BTB/POZ_sf"/>
</dbReference>
<accession>A0AAJ0A5B9</accession>
<dbReference type="GeneID" id="85452329"/>
<dbReference type="EMBL" id="JAHMHR010000121">
    <property type="protein sequence ID" value="KAK1656781.1"/>
    <property type="molecule type" value="Genomic_DNA"/>
</dbReference>
<evidence type="ECO:0000313" key="2">
    <source>
        <dbReference type="Proteomes" id="UP001224890"/>
    </source>
</evidence>
<evidence type="ECO:0000313" key="1">
    <source>
        <dbReference type="EMBL" id="KAK1656781.1"/>
    </source>
</evidence>
<dbReference type="SUPFAM" id="SSF54695">
    <property type="entry name" value="POZ domain"/>
    <property type="match status" value="1"/>
</dbReference>
<keyword evidence="2" id="KW-1185">Reference proteome</keyword>
<name>A0AAJ0A5B9_9PEZI</name>
<dbReference type="Proteomes" id="UP001224890">
    <property type="component" value="Unassembled WGS sequence"/>
</dbReference>
<proteinExistence type="predicted"/>
<comment type="caution">
    <text evidence="1">The sequence shown here is derived from an EMBL/GenBank/DDBJ whole genome shotgun (WGS) entry which is preliminary data.</text>
</comment>